<name>A0A2B4RHQ3_STYPI</name>
<protein>
    <submittedName>
        <fullName evidence="2">Uncharacterized protein</fullName>
    </submittedName>
</protein>
<evidence type="ECO:0000313" key="2">
    <source>
        <dbReference type="EMBL" id="PFX15918.1"/>
    </source>
</evidence>
<dbReference type="Proteomes" id="UP000225706">
    <property type="component" value="Unassembled WGS sequence"/>
</dbReference>
<organism evidence="2 3">
    <name type="scientific">Stylophora pistillata</name>
    <name type="common">Smooth cauliflower coral</name>
    <dbReference type="NCBI Taxonomy" id="50429"/>
    <lineage>
        <taxon>Eukaryota</taxon>
        <taxon>Metazoa</taxon>
        <taxon>Cnidaria</taxon>
        <taxon>Anthozoa</taxon>
        <taxon>Hexacorallia</taxon>
        <taxon>Scleractinia</taxon>
        <taxon>Astrocoeniina</taxon>
        <taxon>Pocilloporidae</taxon>
        <taxon>Stylophora</taxon>
    </lineage>
</organism>
<proteinExistence type="predicted"/>
<dbReference type="EMBL" id="LSMT01000596">
    <property type="protein sequence ID" value="PFX15918.1"/>
    <property type="molecule type" value="Genomic_DNA"/>
</dbReference>
<accession>A0A2B4RHQ3</accession>
<comment type="caution">
    <text evidence="2">The sequence shown here is derived from an EMBL/GenBank/DDBJ whole genome shotgun (WGS) entry which is preliminary data.</text>
</comment>
<reference evidence="3" key="1">
    <citation type="journal article" date="2017" name="bioRxiv">
        <title>Comparative analysis of the genomes of Stylophora pistillata and Acropora digitifera provides evidence for extensive differences between species of corals.</title>
        <authorList>
            <person name="Voolstra C.R."/>
            <person name="Li Y."/>
            <person name="Liew Y.J."/>
            <person name="Baumgarten S."/>
            <person name="Zoccola D."/>
            <person name="Flot J.-F."/>
            <person name="Tambutte S."/>
            <person name="Allemand D."/>
            <person name="Aranda M."/>
        </authorList>
    </citation>
    <scope>NUCLEOTIDE SEQUENCE [LARGE SCALE GENOMIC DNA]</scope>
</reference>
<feature type="region of interest" description="Disordered" evidence="1">
    <location>
        <begin position="113"/>
        <end position="135"/>
    </location>
</feature>
<evidence type="ECO:0000256" key="1">
    <source>
        <dbReference type="SAM" id="MobiDB-lite"/>
    </source>
</evidence>
<dbReference type="AlphaFoldDB" id="A0A2B4RHQ3"/>
<keyword evidence="3" id="KW-1185">Reference proteome</keyword>
<sequence length="174" mass="19525">MATWGYEFYLLVLKLAHKDSENSEGNRKSSALAEDVYEALLDLVEGKAQPPVKERTRAMRVAAVRYWRAGERISVKEDHGDKAVYYEGRRILKSSEVNKVVVVEFEKTKGSEQDFAMDDTDAKNGPDSIVDDGSDTDMTADITMGLHMVDGDKLIDVQSISDVDIDLFATRRDE</sequence>
<evidence type="ECO:0000313" key="3">
    <source>
        <dbReference type="Proteomes" id="UP000225706"/>
    </source>
</evidence>
<gene>
    <name evidence="2" type="ORF">AWC38_SpisGene19842</name>
</gene>